<organism evidence="2 3">
    <name type="scientific">Steinernema hermaphroditum</name>
    <dbReference type="NCBI Taxonomy" id="289476"/>
    <lineage>
        <taxon>Eukaryota</taxon>
        <taxon>Metazoa</taxon>
        <taxon>Ecdysozoa</taxon>
        <taxon>Nematoda</taxon>
        <taxon>Chromadorea</taxon>
        <taxon>Rhabditida</taxon>
        <taxon>Tylenchina</taxon>
        <taxon>Panagrolaimomorpha</taxon>
        <taxon>Strongyloidoidea</taxon>
        <taxon>Steinernematidae</taxon>
        <taxon>Steinernema</taxon>
    </lineage>
</organism>
<gene>
    <name evidence="2" type="ORF">QR680_012667</name>
</gene>
<dbReference type="Proteomes" id="UP001175271">
    <property type="component" value="Unassembled WGS sequence"/>
</dbReference>
<sequence length="255" mass="27369">MMECGRGCCQPPSPHEARIDGDSRVAALKSPPKRPPAPEATARRGDSNPRPSSRPPRAPPVAPPPTSGADDLLREAPLATLPKKLPGEHLAETTSPSTSDHGNPSEKGSFPCLKVLPPSWKGSPLKARAVPFVTQITAISRLPSVPRRRSDSYSDSWRPFPLRTAPLTTDGNLRSMPTFPCFGVPGRGHQSLLTSAALHLYSTPRARGPLRRRLLLREHRPPRASRSHGAVAARWMAVASAPGGEAPGLAMRLHL</sequence>
<evidence type="ECO:0000256" key="1">
    <source>
        <dbReference type="SAM" id="MobiDB-lite"/>
    </source>
</evidence>
<feature type="compositionally biased region" description="Polar residues" evidence="1">
    <location>
        <begin position="92"/>
        <end position="102"/>
    </location>
</feature>
<comment type="caution">
    <text evidence="2">The sequence shown here is derived from an EMBL/GenBank/DDBJ whole genome shotgun (WGS) entry which is preliminary data.</text>
</comment>
<accession>A0AA39I435</accession>
<reference evidence="2" key="1">
    <citation type="submission" date="2023-06" db="EMBL/GenBank/DDBJ databases">
        <title>Genomic analysis of the entomopathogenic nematode Steinernema hermaphroditum.</title>
        <authorList>
            <person name="Schwarz E.M."/>
            <person name="Heppert J.K."/>
            <person name="Baniya A."/>
            <person name="Schwartz H.T."/>
            <person name="Tan C.-H."/>
            <person name="Antoshechkin I."/>
            <person name="Sternberg P.W."/>
            <person name="Goodrich-Blair H."/>
            <person name="Dillman A.R."/>
        </authorList>
    </citation>
    <scope>NUCLEOTIDE SEQUENCE</scope>
    <source>
        <strain evidence="2">PS9179</strain>
        <tissue evidence="2">Whole animal</tissue>
    </source>
</reference>
<keyword evidence="3" id="KW-1185">Reference proteome</keyword>
<feature type="compositionally biased region" description="Pro residues" evidence="1">
    <location>
        <begin position="52"/>
        <end position="66"/>
    </location>
</feature>
<protein>
    <submittedName>
        <fullName evidence="2">Uncharacterized protein</fullName>
    </submittedName>
</protein>
<evidence type="ECO:0000313" key="3">
    <source>
        <dbReference type="Proteomes" id="UP001175271"/>
    </source>
</evidence>
<feature type="region of interest" description="Disordered" evidence="1">
    <location>
        <begin position="1"/>
        <end position="110"/>
    </location>
</feature>
<dbReference type="AlphaFoldDB" id="A0AA39I435"/>
<name>A0AA39I435_9BILA</name>
<proteinExistence type="predicted"/>
<evidence type="ECO:0000313" key="2">
    <source>
        <dbReference type="EMBL" id="KAK0416760.1"/>
    </source>
</evidence>
<dbReference type="EMBL" id="JAUCMV010000002">
    <property type="protein sequence ID" value="KAK0416760.1"/>
    <property type="molecule type" value="Genomic_DNA"/>
</dbReference>